<keyword evidence="3" id="KW-1185">Reference proteome</keyword>
<protein>
    <submittedName>
        <fullName evidence="2">Uncharacterized protein</fullName>
    </submittedName>
</protein>
<dbReference type="Proteomes" id="UP000281474">
    <property type="component" value="Unassembled WGS sequence"/>
</dbReference>
<comment type="caution">
    <text evidence="2">The sequence shown here is derived from an EMBL/GenBank/DDBJ whole genome shotgun (WGS) entry which is preliminary data.</text>
</comment>
<proteinExistence type="predicted"/>
<accession>A0A3L8PUJ4</accession>
<keyword evidence="1" id="KW-0175">Coiled coil</keyword>
<sequence length="518" mass="58682">MAAACPEKPSLAYSKCLTEIAGAYLRNPSAREFTLEIKQTHYALKPGMRSWSVKQQKDDKSGELFLKEAQEVASALNTPQLKSWFVVLKSISKIVTENKTPLDEKKQKIKKLSFSDPLHQYLVAVFASGNADISHFHFKGLELTLSRPSSFPTKAIVLTSAHRAFQDSELKQFEVKINSRQAQAWAFWLIAQHDIHLSRKSIKETKPEVINAPQAQLSEQVPQSPESDINDLFPPYNEEFTGFPTAPFMVTATPPPPYSKDAFTTPSAENVQQFAEKGANHTIEELKTKLKIFEKQIQQSLEQDLSISVYEKKMEELKKQIQQLIKSKPVNLEAAASLYTQLISLRENLQSKSQLLSMLPVQKQSAQQELLMLANTEMNHLEQLKNELTIDISHELNHLYQQTENNIPKALEQYKKTASKNADTVVQLLHSIRAQIVNLSCIDELMEHRKSAIIEHLNALSQGKKVTFVIHNNQQGAARITQVFNFNQIEQMMDHGLGLNPITMYPLQPNDIFVVVTE</sequence>
<dbReference type="EMBL" id="QZEI01000048">
    <property type="protein sequence ID" value="RLV58974.1"/>
    <property type="molecule type" value="Genomic_DNA"/>
</dbReference>
<evidence type="ECO:0000256" key="1">
    <source>
        <dbReference type="SAM" id="Coils"/>
    </source>
</evidence>
<gene>
    <name evidence="2" type="ORF">D5018_14465</name>
</gene>
<reference evidence="2 3" key="1">
    <citation type="submission" date="2018-09" db="EMBL/GenBank/DDBJ databases">
        <title>Phylogeny of the Shewanellaceae, and recommendation for two new genera, Pseudoshewanella and Parashewanella.</title>
        <authorList>
            <person name="Wang G."/>
        </authorList>
    </citation>
    <scope>NUCLEOTIDE SEQUENCE [LARGE SCALE GENOMIC DNA]</scope>
    <source>
        <strain evidence="2 3">C51</strain>
    </source>
</reference>
<name>A0A3L8PUJ4_9GAMM</name>
<organism evidence="2 3">
    <name type="scientific">Parashewanella curva</name>
    <dbReference type="NCBI Taxonomy" id="2338552"/>
    <lineage>
        <taxon>Bacteria</taxon>
        <taxon>Pseudomonadati</taxon>
        <taxon>Pseudomonadota</taxon>
        <taxon>Gammaproteobacteria</taxon>
        <taxon>Alteromonadales</taxon>
        <taxon>Shewanellaceae</taxon>
        <taxon>Parashewanella</taxon>
    </lineage>
</organism>
<evidence type="ECO:0000313" key="2">
    <source>
        <dbReference type="EMBL" id="RLV58974.1"/>
    </source>
</evidence>
<dbReference type="RefSeq" id="WP_121839712.1">
    <property type="nucleotide sequence ID" value="NZ_ML014797.1"/>
</dbReference>
<feature type="coiled-coil region" evidence="1">
    <location>
        <begin position="276"/>
        <end position="327"/>
    </location>
</feature>
<evidence type="ECO:0000313" key="3">
    <source>
        <dbReference type="Proteomes" id="UP000281474"/>
    </source>
</evidence>
<dbReference type="AlphaFoldDB" id="A0A3L8PUJ4"/>